<keyword evidence="2" id="KW-0695">RNA-directed DNA polymerase</keyword>
<evidence type="ECO:0000256" key="1">
    <source>
        <dbReference type="SAM" id="Coils"/>
    </source>
</evidence>
<keyword evidence="1" id="KW-0175">Coiled coil</keyword>
<keyword evidence="2" id="KW-0808">Transferase</keyword>
<comment type="caution">
    <text evidence="2">The sequence shown here is derived from an EMBL/GenBank/DDBJ whole genome shotgun (WGS) entry which is preliminary data.</text>
</comment>
<dbReference type="AlphaFoldDB" id="A0A6L2N0I2"/>
<proteinExistence type="predicted"/>
<name>A0A6L2N0I2_TANCI</name>
<protein>
    <submittedName>
        <fullName evidence="2">Reverse transcriptase domain-containing protein</fullName>
    </submittedName>
</protein>
<dbReference type="EMBL" id="BKCJ010007918">
    <property type="protein sequence ID" value="GEU79660.1"/>
    <property type="molecule type" value="Genomic_DNA"/>
</dbReference>
<feature type="coiled-coil region" evidence="1">
    <location>
        <begin position="261"/>
        <end position="288"/>
    </location>
</feature>
<gene>
    <name evidence="2" type="ORF">Tci_051638</name>
</gene>
<reference evidence="2" key="1">
    <citation type="journal article" date="2019" name="Sci. Rep.">
        <title>Draft genome of Tanacetum cinerariifolium, the natural source of mosquito coil.</title>
        <authorList>
            <person name="Yamashiro T."/>
            <person name="Shiraishi A."/>
            <person name="Satake H."/>
            <person name="Nakayama K."/>
        </authorList>
    </citation>
    <scope>NUCLEOTIDE SEQUENCE</scope>
</reference>
<accession>A0A6L2N0I2</accession>
<keyword evidence="2" id="KW-0548">Nucleotidyltransferase</keyword>
<dbReference type="GO" id="GO:0003964">
    <property type="term" value="F:RNA-directed DNA polymerase activity"/>
    <property type="evidence" value="ECO:0007669"/>
    <property type="project" value="UniProtKB-KW"/>
</dbReference>
<sequence length="416" mass="49015">MSNSEGSANKGEMKESSKKLKRKIKTMKGYEGDERIMFEFILRGFTKKDVKLKQIILDLDDLPMWESAKTVAPTPSFIIVRPDVDKNFIINSTHFNMIRENKFDGYLRADPHDHIREFLAICNMFIYGETQSEASLNEEMQEMRKNYNNYEGDHASKNHQNDGMPMCERHEANYIQFGELNYDVKNDLEDFKRRIRSMRTIHWKLFAKDDGKTTGVLTKKKSKTVNQEPQSKIDFEKSITKFLDGQRVTNMFFKNNVNDMIIKMKQNKKNFQTKIKNMKRKIDEWSKSKNISLEKTDRTDHPPQAHNEHVNAIFTRSEKSDDSLKILKDPPPPIIVNNKIKKDKPIKTSKKGYQVVKTNEYPLREYIPKTPYPQRLNVDHSYLNRIVKHLLLVLRSPKYPKSKKNMPDEEEVLYQP</sequence>
<evidence type="ECO:0000313" key="2">
    <source>
        <dbReference type="EMBL" id="GEU79660.1"/>
    </source>
</evidence>
<organism evidence="2">
    <name type="scientific">Tanacetum cinerariifolium</name>
    <name type="common">Dalmatian daisy</name>
    <name type="synonym">Chrysanthemum cinerariifolium</name>
    <dbReference type="NCBI Taxonomy" id="118510"/>
    <lineage>
        <taxon>Eukaryota</taxon>
        <taxon>Viridiplantae</taxon>
        <taxon>Streptophyta</taxon>
        <taxon>Embryophyta</taxon>
        <taxon>Tracheophyta</taxon>
        <taxon>Spermatophyta</taxon>
        <taxon>Magnoliopsida</taxon>
        <taxon>eudicotyledons</taxon>
        <taxon>Gunneridae</taxon>
        <taxon>Pentapetalae</taxon>
        <taxon>asterids</taxon>
        <taxon>campanulids</taxon>
        <taxon>Asterales</taxon>
        <taxon>Asteraceae</taxon>
        <taxon>Asteroideae</taxon>
        <taxon>Anthemideae</taxon>
        <taxon>Anthemidinae</taxon>
        <taxon>Tanacetum</taxon>
    </lineage>
</organism>